<protein>
    <recommendedName>
        <fullName evidence="5">Tetratricopeptide repeat protein</fullName>
    </recommendedName>
</protein>
<dbReference type="InterPro" id="IPR015943">
    <property type="entry name" value="WD40/YVTN_repeat-like_dom_sf"/>
</dbReference>
<accession>A0ABV9QUR6</accession>
<evidence type="ECO:0000256" key="1">
    <source>
        <dbReference type="SAM" id="MobiDB-lite"/>
    </source>
</evidence>
<feature type="chain" id="PRO_5046045776" description="Tetratricopeptide repeat protein" evidence="2">
    <location>
        <begin position="20"/>
        <end position="489"/>
    </location>
</feature>
<keyword evidence="2" id="KW-0732">Signal</keyword>
<proteinExistence type="predicted"/>
<keyword evidence="4" id="KW-1185">Reference proteome</keyword>
<organism evidence="3 4">
    <name type="scientific">Dokdonella ginsengisoli</name>
    <dbReference type="NCBI Taxonomy" id="363846"/>
    <lineage>
        <taxon>Bacteria</taxon>
        <taxon>Pseudomonadati</taxon>
        <taxon>Pseudomonadota</taxon>
        <taxon>Gammaproteobacteria</taxon>
        <taxon>Lysobacterales</taxon>
        <taxon>Rhodanobacteraceae</taxon>
        <taxon>Dokdonella</taxon>
    </lineage>
</organism>
<sequence>MKIKQILCALAFTSMAATAIAQQAPAGERPQLDPSTLSEAQIAQTQKPQALFKLAAIYKQNGDLERLTWVLRRLIALRPHTGDLKLALAMAYAAQGDKSKTYETLLAMQKQGLGYDLSNNKNFEKVTDTEVWKYVVQGLQANLKPFGEGKVAFTLPQGDHLYESLAFDPQRKQLLVGSVRDGTIQLVGKDGKLQDFIAPNAQNGLWSVYAMAAVPEDDALYVASTSSVYFKDFKKDDYGKAGVFKFKLSSGKFVEKYLLAPDGDARTLSSLAAGRGGLVFAADGLRNQIYRLDGRELKLTVQNPQLTSIRGLALDGEGKKLYFADYSLGLFGVDLAAGKGFDVEYDPATLVLGGIDGLYWYQHALVAIENGMVPHRVMRLSLNADGRKIARATPLDAGSPELKLPTYGAIDGDGLYFIANSQKNAYGTYGTPKDDAKLEAVRVFRSDLNFNMSASEPSGGLPMLPAARSKPGEGVFRNVEGGSSTASAG</sequence>
<dbReference type="EMBL" id="JBHSHD010000003">
    <property type="protein sequence ID" value="MFC4819177.1"/>
    <property type="molecule type" value="Genomic_DNA"/>
</dbReference>
<evidence type="ECO:0008006" key="5">
    <source>
        <dbReference type="Google" id="ProtNLM"/>
    </source>
</evidence>
<evidence type="ECO:0000313" key="3">
    <source>
        <dbReference type="EMBL" id="MFC4819177.1"/>
    </source>
</evidence>
<evidence type="ECO:0000313" key="4">
    <source>
        <dbReference type="Proteomes" id="UP001595886"/>
    </source>
</evidence>
<dbReference type="Gene3D" id="1.25.40.10">
    <property type="entry name" value="Tetratricopeptide repeat domain"/>
    <property type="match status" value="1"/>
</dbReference>
<gene>
    <name evidence="3" type="ORF">ACFO6Q_02505</name>
</gene>
<dbReference type="SUPFAM" id="SSF63829">
    <property type="entry name" value="Calcium-dependent phosphotriesterase"/>
    <property type="match status" value="1"/>
</dbReference>
<dbReference type="Gene3D" id="2.130.10.10">
    <property type="entry name" value="YVTN repeat-like/Quinoprotein amine dehydrogenase"/>
    <property type="match status" value="1"/>
</dbReference>
<dbReference type="SUPFAM" id="SSF48452">
    <property type="entry name" value="TPR-like"/>
    <property type="match status" value="1"/>
</dbReference>
<dbReference type="InterPro" id="IPR011990">
    <property type="entry name" value="TPR-like_helical_dom_sf"/>
</dbReference>
<evidence type="ECO:0000256" key="2">
    <source>
        <dbReference type="SAM" id="SignalP"/>
    </source>
</evidence>
<feature type="region of interest" description="Disordered" evidence="1">
    <location>
        <begin position="457"/>
        <end position="489"/>
    </location>
</feature>
<feature type="signal peptide" evidence="2">
    <location>
        <begin position="1"/>
        <end position="19"/>
    </location>
</feature>
<dbReference type="RefSeq" id="WP_380018927.1">
    <property type="nucleotide sequence ID" value="NZ_JBHSHD010000003.1"/>
</dbReference>
<reference evidence="4" key="1">
    <citation type="journal article" date="2019" name="Int. J. Syst. Evol. Microbiol.">
        <title>The Global Catalogue of Microorganisms (GCM) 10K type strain sequencing project: providing services to taxonomists for standard genome sequencing and annotation.</title>
        <authorList>
            <consortium name="The Broad Institute Genomics Platform"/>
            <consortium name="The Broad Institute Genome Sequencing Center for Infectious Disease"/>
            <person name="Wu L."/>
            <person name="Ma J."/>
        </authorList>
    </citation>
    <scope>NUCLEOTIDE SEQUENCE [LARGE SCALE GENOMIC DNA]</scope>
    <source>
        <strain evidence="4">CCUG 30340</strain>
    </source>
</reference>
<name>A0ABV9QUR6_9GAMM</name>
<dbReference type="Proteomes" id="UP001595886">
    <property type="component" value="Unassembled WGS sequence"/>
</dbReference>
<comment type="caution">
    <text evidence="3">The sequence shown here is derived from an EMBL/GenBank/DDBJ whole genome shotgun (WGS) entry which is preliminary data.</text>
</comment>